<dbReference type="Proteomes" id="UP000320055">
    <property type="component" value="Unassembled WGS sequence"/>
</dbReference>
<name>A0A563VV26_9CYAN</name>
<keyword evidence="2" id="KW-1185">Reference proteome</keyword>
<gene>
    <name evidence="1" type="ORF">H1P_320015</name>
</gene>
<dbReference type="AlphaFoldDB" id="A0A563VV26"/>
<proteinExistence type="predicted"/>
<accession>A0A563VV26</accession>
<reference evidence="1 2" key="1">
    <citation type="submission" date="2019-01" db="EMBL/GenBank/DDBJ databases">
        <authorList>
            <person name="Brito A."/>
        </authorList>
    </citation>
    <scope>NUCLEOTIDE SEQUENCE [LARGE SCALE GENOMIC DNA]</scope>
    <source>
        <strain evidence="1">1</strain>
    </source>
</reference>
<protein>
    <submittedName>
        <fullName evidence="1">Transposase</fullName>
    </submittedName>
</protein>
<sequence>MSWINPDRKSKKKGLSKIQVRVIEYTIETNGDLKTYRLITSLMNLTLFPALFWRNNIISDGRCENTIDELKTHLLGRKTPIRSLKPREVVQEIYGWLLGHYAIRSLMFQASQQANISPLRLGFTGTLKVIRRAIPNFQDLKDEQLPFFSHG</sequence>
<dbReference type="EMBL" id="CAACVJ010000246">
    <property type="protein sequence ID" value="VEP15244.1"/>
    <property type="molecule type" value="Genomic_DNA"/>
</dbReference>
<evidence type="ECO:0000313" key="2">
    <source>
        <dbReference type="Proteomes" id="UP000320055"/>
    </source>
</evidence>
<organism evidence="1 2">
    <name type="scientific">Hyella patelloides LEGE 07179</name>
    <dbReference type="NCBI Taxonomy" id="945734"/>
    <lineage>
        <taxon>Bacteria</taxon>
        <taxon>Bacillati</taxon>
        <taxon>Cyanobacteriota</taxon>
        <taxon>Cyanophyceae</taxon>
        <taxon>Pleurocapsales</taxon>
        <taxon>Hyellaceae</taxon>
        <taxon>Hyella</taxon>
    </lineage>
</organism>
<evidence type="ECO:0000313" key="1">
    <source>
        <dbReference type="EMBL" id="VEP15244.1"/>
    </source>
</evidence>